<feature type="region of interest" description="Disordered" evidence="1">
    <location>
        <begin position="1"/>
        <end position="24"/>
    </location>
</feature>
<dbReference type="Proteomes" id="UP000032141">
    <property type="component" value="Chromosome C3"/>
</dbReference>
<evidence type="ECO:0000313" key="2">
    <source>
        <dbReference type="EnsemblPlants" id="Bo3g022070.1"/>
    </source>
</evidence>
<evidence type="ECO:0000256" key="1">
    <source>
        <dbReference type="SAM" id="MobiDB-lite"/>
    </source>
</evidence>
<reference evidence="2 3" key="1">
    <citation type="journal article" date="2014" name="Genome Biol.">
        <title>Transcriptome and methylome profiling reveals relics of genome dominance in the mesopolyploid Brassica oleracea.</title>
        <authorList>
            <person name="Parkin I.A."/>
            <person name="Koh C."/>
            <person name="Tang H."/>
            <person name="Robinson S.J."/>
            <person name="Kagale S."/>
            <person name="Clarke W.E."/>
            <person name="Town C.D."/>
            <person name="Nixon J."/>
            <person name="Krishnakumar V."/>
            <person name="Bidwell S.L."/>
            <person name="Denoeud F."/>
            <person name="Belcram H."/>
            <person name="Links M.G."/>
            <person name="Just J."/>
            <person name="Clarke C."/>
            <person name="Bender T."/>
            <person name="Huebert T."/>
            <person name="Mason A.S."/>
            <person name="Pires J.C."/>
            <person name="Barker G."/>
            <person name="Moore J."/>
            <person name="Walley P.G."/>
            <person name="Manoli S."/>
            <person name="Batley J."/>
            <person name="Edwards D."/>
            <person name="Nelson M.N."/>
            <person name="Wang X."/>
            <person name="Paterson A.H."/>
            <person name="King G."/>
            <person name="Bancroft I."/>
            <person name="Chalhoub B."/>
            <person name="Sharpe A.G."/>
        </authorList>
    </citation>
    <scope>NUCLEOTIDE SEQUENCE</scope>
    <source>
        <strain evidence="2 3">cv. TO1000</strain>
    </source>
</reference>
<dbReference type="HOGENOM" id="CLU_2964019_0_0_1"/>
<keyword evidence="3" id="KW-1185">Reference proteome</keyword>
<evidence type="ECO:0000313" key="3">
    <source>
        <dbReference type="Proteomes" id="UP000032141"/>
    </source>
</evidence>
<sequence length="59" mass="6429">MTVRSSERSIIESKRRRETPLPAPEERASVLASMFMSESPAAKVVTVNIDGSSSSLDFS</sequence>
<proteinExistence type="predicted"/>
<name>A0A0D3B3H8_BRAOL</name>
<organism evidence="2 3">
    <name type="scientific">Brassica oleracea var. oleracea</name>
    <dbReference type="NCBI Taxonomy" id="109376"/>
    <lineage>
        <taxon>Eukaryota</taxon>
        <taxon>Viridiplantae</taxon>
        <taxon>Streptophyta</taxon>
        <taxon>Embryophyta</taxon>
        <taxon>Tracheophyta</taxon>
        <taxon>Spermatophyta</taxon>
        <taxon>Magnoliopsida</taxon>
        <taxon>eudicotyledons</taxon>
        <taxon>Gunneridae</taxon>
        <taxon>Pentapetalae</taxon>
        <taxon>rosids</taxon>
        <taxon>malvids</taxon>
        <taxon>Brassicales</taxon>
        <taxon>Brassicaceae</taxon>
        <taxon>Brassiceae</taxon>
        <taxon>Brassica</taxon>
    </lineage>
</organism>
<reference evidence="2" key="2">
    <citation type="submission" date="2015-03" db="UniProtKB">
        <authorList>
            <consortium name="EnsemblPlants"/>
        </authorList>
    </citation>
    <scope>IDENTIFICATION</scope>
</reference>
<protein>
    <submittedName>
        <fullName evidence="2">Uncharacterized protein</fullName>
    </submittedName>
</protein>
<accession>A0A0D3B3H8</accession>
<dbReference type="EnsemblPlants" id="Bo3g022070.1">
    <property type="protein sequence ID" value="Bo3g022070.1"/>
    <property type="gene ID" value="Bo3g022070"/>
</dbReference>
<dbReference type="Gramene" id="Bo3g022070.1">
    <property type="protein sequence ID" value="Bo3g022070.1"/>
    <property type="gene ID" value="Bo3g022070"/>
</dbReference>
<dbReference type="AlphaFoldDB" id="A0A0D3B3H8"/>